<comment type="subcellular location">
    <subcellularLocation>
        <location evidence="1">Membrane</location>
        <topology evidence="1">Single-pass membrane protein</topology>
    </subcellularLocation>
</comment>
<evidence type="ECO:0000256" key="3">
    <source>
        <dbReference type="ARBA" id="ARBA00022989"/>
    </source>
</evidence>
<protein>
    <submittedName>
        <fullName evidence="7">Translocation/assembly module TamB domain-containing protein</fullName>
    </submittedName>
</protein>
<keyword evidence="4" id="KW-0472">Membrane</keyword>
<dbReference type="Proteomes" id="UP001055804">
    <property type="component" value="Unassembled WGS sequence"/>
</dbReference>
<feature type="chain" id="PRO_5039934962" evidence="5">
    <location>
        <begin position="24"/>
        <end position="1448"/>
    </location>
</feature>
<name>A0A9J6PBM0_9PROT</name>
<comment type="caution">
    <text evidence="7">The sequence shown here is derived from an EMBL/GenBank/DDBJ whole genome shotgun (WGS) entry which is preliminary data.</text>
</comment>
<dbReference type="InterPro" id="IPR007452">
    <property type="entry name" value="TamB_C"/>
</dbReference>
<dbReference type="Pfam" id="PF04357">
    <property type="entry name" value="TamB"/>
    <property type="match status" value="1"/>
</dbReference>
<evidence type="ECO:0000313" key="8">
    <source>
        <dbReference type="Proteomes" id="UP001055804"/>
    </source>
</evidence>
<organism evidence="7 8">
    <name type="scientific">Futiania mangrovi</name>
    <dbReference type="NCBI Taxonomy" id="2959716"/>
    <lineage>
        <taxon>Bacteria</taxon>
        <taxon>Pseudomonadati</taxon>
        <taxon>Pseudomonadota</taxon>
        <taxon>Alphaproteobacteria</taxon>
        <taxon>Futianiales</taxon>
        <taxon>Futianiaceae</taxon>
        <taxon>Futiania</taxon>
    </lineage>
</organism>
<gene>
    <name evidence="7" type="ORF">NJQ99_04045</name>
</gene>
<dbReference type="GO" id="GO:0097347">
    <property type="term" value="C:TAM protein secretion complex"/>
    <property type="evidence" value="ECO:0007669"/>
    <property type="project" value="TreeGrafter"/>
</dbReference>
<dbReference type="PANTHER" id="PTHR36985:SF1">
    <property type="entry name" value="TRANSLOCATION AND ASSEMBLY MODULE SUBUNIT TAMB"/>
    <property type="match status" value="1"/>
</dbReference>
<proteinExistence type="predicted"/>
<dbReference type="GO" id="GO:0009306">
    <property type="term" value="P:protein secretion"/>
    <property type="evidence" value="ECO:0007669"/>
    <property type="project" value="InterPro"/>
</dbReference>
<keyword evidence="2" id="KW-0812">Transmembrane</keyword>
<dbReference type="PANTHER" id="PTHR36985">
    <property type="entry name" value="TRANSLOCATION AND ASSEMBLY MODULE SUBUNIT TAMB"/>
    <property type="match status" value="1"/>
</dbReference>
<feature type="signal peptide" evidence="5">
    <location>
        <begin position="1"/>
        <end position="23"/>
    </location>
</feature>
<keyword evidence="8" id="KW-1185">Reference proteome</keyword>
<evidence type="ECO:0000313" key="7">
    <source>
        <dbReference type="EMBL" id="MCP1335574.1"/>
    </source>
</evidence>
<evidence type="ECO:0000256" key="1">
    <source>
        <dbReference type="ARBA" id="ARBA00004167"/>
    </source>
</evidence>
<accession>A0A9J6PBM0</accession>
<evidence type="ECO:0000259" key="6">
    <source>
        <dbReference type="Pfam" id="PF04357"/>
    </source>
</evidence>
<reference evidence="7" key="1">
    <citation type="submission" date="2022-06" db="EMBL/GenBank/DDBJ databases">
        <title>Isolation and Genomics of Futiania mangrovii gen. nov., sp. nov., a Rare and Metabolically-versatile member in the Class Alphaproteobacteria.</title>
        <authorList>
            <person name="Liu L."/>
            <person name="Huang W.-C."/>
            <person name="Pan J."/>
            <person name="Li J."/>
            <person name="Huang Y."/>
            <person name="Du H."/>
            <person name="Liu Y."/>
            <person name="Li M."/>
        </authorList>
    </citation>
    <scope>NUCLEOTIDE SEQUENCE</scope>
    <source>
        <strain evidence="7">FT118</strain>
    </source>
</reference>
<dbReference type="RefSeq" id="WP_269331514.1">
    <property type="nucleotide sequence ID" value="NZ_JAMZFT010000001.1"/>
</dbReference>
<feature type="domain" description="Translocation and assembly module TamB C-terminal" evidence="6">
    <location>
        <begin position="1106"/>
        <end position="1448"/>
    </location>
</feature>
<dbReference type="EMBL" id="JAMZFT010000001">
    <property type="protein sequence ID" value="MCP1335574.1"/>
    <property type="molecule type" value="Genomic_DNA"/>
</dbReference>
<keyword evidence="3" id="KW-1133">Transmembrane helix</keyword>
<evidence type="ECO:0000256" key="5">
    <source>
        <dbReference type="SAM" id="SignalP"/>
    </source>
</evidence>
<evidence type="ECO:0000256" key="4">
    <source>
        <dbReference type="ARBA" id="ARBA00023136"/>
    </source>
</evidence>
<evidence type="ECO:0000256" key="2">
    <source>
        <dbReference type="ARBA" id="ARBA00022692"/>
    </source>
</evidence>
<keyword evidence="5" id="KW-0732">Signal</keyword>
<sequence length="1448" mass="148171">MRHAAILLALVGMLLLPAGPSAAFLSFEGVTNSFIQFVIRQINVPGEFELTVGNLIEGEDGFTTLEGFSVADREGVWLSAERVALDWSPSALLRGEINLSLLRLEDVDLKRLPVTGDAPENGGGDEAAGGIRWPRAPLGVEIAELVLTRLTVADTILPEAATLTAAGAFRDIGDVQSIRLEAERTDGVGATLDLDMTRDFVADTLKARVRFAEPQGGLVARLVGLPDAPAVSLALDADGPPTDWGGALAASVEGYGAVDGTASAAWAGPLSVAADVTLTPGDRLAPEIAAAIGQAAHLDIAAREGGDGRVALERARFRLAAGRLDARGDFARTLNDIAIDMRADVPEEGARLLDPFLAPATVKGAGLDIAVRGSAAAPRFSVQGRVEEVATPDAAAASLDLDARVAVSGGAVEGDASLVARGPGLAGRPDLTALLGPEIAVEAEGRYAAGIAEVARFSVASRVVEARGEGRFDTGAGEASGRLRIAATDLAPLAAFAGQDLRGGATLTADVRRARLDGALDADVQLAGRGLDSADALIAAVLAGRVDAVATVRTDDARVVRLSPARIETGALTATAEGEADLEAQRGDLDYTLSVPDVAGIAGAAGADARGALSAEGRVRGPLLAPAAVGEVRLAEARINGAQLGRVSLAHDVAMEDGGPRGSVRLEVAGSQLGDGAGEARFRTVDGVLDLARIEASLLGLAASGKARVPLDGRPATGSLALTARDLGGVGRLAGLDLAGTGRADLQLAANGRAQAARVVVDARDVRSGAAEIAGLRAAMRVGDVGTMSGIDAVVTADSVSLPRAGFSRVTASADGPLAGLVWEVAADGRTSAPVAAPLLVSGGGTADLAGDAPRVEVRRLDVRYAEEHFALADALDVRLGGGQTRLEGLDLLAAEGRIQGQLSAGARAIAADLALEGVPLRLVRAASGRTGLAGTLSGRVDVRTGGRDAGGTVRLATDGLSAGGAGDGGLDLALEADWDGRMLGAGLTARAGEAAPVRGRLSLPLVPGRRGPVPVVVPKGAEIDGALDWQGDVAPLWALAPLPDHILEGQGVIDLKVAGSIETPRVSGQVRLADGVYENLVSGTYLADLRLETDLAGTDAVSWRLTGTDGAKGRVEGEGRLTLGGEEVFTLDTGLRFDNALLVRRDEAVAQMTGEVRASGDGRELAVTGRLAADFVEVRLLNKLPPSIVTLDVRFPGDPPEAEGRARQDRAIRVPLDIAVEMPQRVFVRGRGLESEWGGALKIGGTAAAPRVVGTIEARRGYLDFIGRSFEIERGEVRFSGATPPSPAVDLVLTREANDVTGRIEIFGTATAPEIAFSSTPGLPEDEVLPRVLFGKSAQSMSALEALQLASGVATLLSGEAGVIDSLRGALGVDVLRVEGGEAEGEAASVSVGSYVAEGVFVGTKQPLDGRGGSVLVEVEITDRITVDTEVGQEGNTSAGVNWRYDY</sequence>
<dbReference type="GO" id="GO:0005886">
    <property type="term" value="C:plasma membrane"/>
    <property type="evidence" value="ECO:0007669"/>
    <property type="project" value="InterPro"/>
</dbReference>